<dbReference type="PANTHER" id="PTHR38451">
    <property type="entry name" value="TRNA (ADENINE(22)-N(1))-METHYLTRANSFERASE"/>
    <property type="match status" value="1"/>
</dbReference>
<dbReference type="RefSeq" id="WP_262855969.1">
    <property type="nucleotide sequence ID" value="NZ_JAOPKZ010000010.1"/>
</dbReference>
<dbReference type="InterPro" id="IPR029063">
    <property type="entry name" value="SAM-dependent_MTases_sf"/>
</dbReference>
<accession>A0ABT2QQX4</accession>
<reference evidence="1 2" key="1">
    <citation type="journal article" date="2023" name="Int. J. Syst. Evol. Microbiol.">
        <title>Streptococcus sciuri sp. nov., Staphylococcus marylandisciuri sp. nov. and Staphylococcus americanisciuri sp. nov., isolated from faeces of eastern grey squirrel (Sciurus carolinensis).</title>
        <authorList>
            <person name="Volokhov D.V."/>
            <person name="Zagorodnyaya T.A."/>
            <person name="Furtak V.A."/>
            <person name="Nattanmai G."/>
            <person name="Randall L."/>
            <person name="Jose S."/>
            <person name="Gao Y."/>
            <person name="Eisenberg T."/>
            <person name="Delmonte P."/>
            <person name="Blom J."/>
            <person name="Mitchell K.K."/>
        </authorList>
    </citation>
    <scope>NUCLEOTIDE SEQUENCE [LARGE SCALE GENOMIC DNA]</scope>
    <source>
        <strain evidence="1 2">SQ8-PEA</strain>
    </source>
</reference>
<protein>
    <submittedName>
        <fullName evidence="1">tRNA (Adenine(22)-N(1))-methyltransferase TrmK</fullName>
    </submittedName>
</protein>
<dbReference type="Pfam" id="PF04816">
    <property type="entry name" value="TrmK"/>
    <property type="match status" value="1"/>
</dbReference>
<dbReference type="SUPFAM" id="SSF53335">
    <property type="entry name" value="S-adenosyl-L-methionine-dependent methyltransferases"/>
    <property type="match status" value="1"/>
</dbReference>
<dbReference type="PANTHER" id="PTHR38451:SF1">
    <property type="entry name" value="TRNA (ADENINE(22)-N(1))-METHYLTRANSFERASE"/>
    <property type="match status" value="1"/>
</dbReference>
<evidence type="ECO:0000313" key="2">
    <source>
        <dbReference type="Proteomes" id="UP001209553"/>
    </source>
</evidence>
<dbReference type="EMBL" id="JAOPKZ010000010">
    <property type="protein sequence ID" value="MCU5746379.1"/>
    <property type="molecule type" value="Genomic_DNA"/>
</dbReference>
<dbReference type="Gene3D" id="1.10.287.1890">
    <property type="match status" value="1"/>
</dbReference>
<evidence type="ECO:0000313" key="1">
    <source>
        <dbReference type="EMBL" id="MCU5746379.1"/>
    </source>
</evidence>
<dbReference type="InterPro" id="IPR006901">
    <property type="entry name" value="TrmK"/>
</dbReference>
<gene>
    <name evidence="1" type="ORF">N9R04_06570</name>
</gene>
<dbReference type="PIRSF" id="PIRSF018637">
    <property type="entry name" value="TrmK"/>
    <property type="match status" value="1"/>
</dbReference>
<name>A0ABT2QQX4_9STAP</name>
<keyword evidence="2" id="KW-1185">Reference proteome</keyword>
<dbReference type="Gene3D" id="3.40.50.150">
    <property type="entry name" value="Vaccinia Virus protein VP39"/>
    <property type="match status" value="1"/>
</dbReference>
<comment type="caution">
    <text evidence="1">The sequence shown here is derived from an EMBL/GenBank/DDBJ whole genome shotgun (WGS) entry which is preliminary data.</text>
</comment>
<proteinExistence type="predicted"/>
<sequence>MIHINRRLQLVSQYIQGPKLADIGSDHAYLPIYALQHNIVNTAIAGEIIEGPFRASIKNVESYGLSELVDVRKGDGLSILASDEKVNTITICGMGGPLIGQILESGKHALQSNPRLVLQSNIQTAALRQTLQNLNYSIVDELIFFEKKFIYEIVVAEVLDKQRQLSPHEIKFGPILMRNKNEAFRSKWTKELSTLNEISSKLDEVKHRERLIALNKEIDSIKEVLFT</sequence>
<dbReference type="Proteomes" id="UP001209553">
    <property type="component" value="Unassembled WGS sequence"/>
</dbReference>
<organism evidence="1 2">
    <name type="scientific">Staphylococcus marylandisciuri</name>
    <dbReference type="NCBI Taxonomy" id="2981529"/>
    <lineage>
        <taxon>Bacteria</taxon>
        <taxon>Bacillati</taxon>
        <taxon>Bacillota</taxon>
        <taxon>Bacilli</taxon>
        <taxon>Bacillales</taxon>
        <taxon>Staphylococcaceae</taxon>
        <taxon>Staphylococcus</taxon>
    </lineage>
</organism>